<evidence type="ECO:0000256" key="1">
    <source>
        <dbReference type="SAM" id="Phobius"/>
    </source>
</evidence>
<dbReference type="AlphaFoldDB" id="A0A0R1MP08"/>
<dbReference type="EMBL" id="AZDX01000013">
    <property type="protein sequence ID" value="KRL06810.1"/>
    <property type="molecule type" value="Genomic_DNA"/>
</dbReference>
<feature type="transmembrane region" description="Helical" evidence="1">
    <location>
        <begin position="7"/>
        <end position="30"/>
    </location>
</feature>
<keyword evidence="1" id="KW-1133">Transmembrane helix</keyword>
<protein>
    <recommendedName>
        <fullName evidence="4">Integral membrane protein</fullName>
    </recommendedName>
</protein>
<dbReference type="RefSeq" id="WP_057869463.1">
    <property type="nucleotide sequence ID" value="NZ_AZDX01000013.1"/>
</dbReference>
<keyword evidence="3" id="KW-1185">Reference proteome</keyword>
<gene>
    <name evidence="2" type="ORF">FC92_GL000332</name>
</gene>
<feature type="transmembrane region" description="Helical" evidence="1">
    <location>
        <begin position="36"/>
        <end position="60"/>
    </location>
</feature>
<dbReference type="OrthoDB" id="2316037at2"/>
<comment type="caution">
    <text evidence="2">The sequence shown here is derived from an EMBL/GenBank/DDBJ whole genome shotgun (WGS) entry which is preliminary data.</text>
</comment>
<keyword evidence="1" id="KW-0812">Transmembrane</keyword>
<evidence type="ECO:0000313" key="3">
    <source>
        <dbReference type="Proteomes" id="UP000051448"/>
    </source>
</evidence>
<dbReference type="PATRIC" id="fig|1423759.3.peg.358"/>
<sequence>MLWLWKNAALLVAITSLFFIPILLLNLWGLSQGSHLIYGILIIIDFIYLNLESIFTAILVRKKHLEKNPDTDSKKDE</sequence>
<organism evidence="2 3">
    <name type="scientific">Liquorilactobacillus hordei DSM 19519</name>
    <dbReference type="NCBI Taxonomy" id="1423759"/>
    <lineage>
        <taxon>Bacteria</taxon>
        <taxon>Bacillati</taxon>
        <taxon>Bacillota</taxon>
        <taxon>Bacilli</taxon>
        <taxon>Lactobacillales</taxon>
        <taxon>Lactobacillaceae</taxon>
        <taxon>Liquorilactobacillus</taxon>
    </lineage>
</organism>
<evidence type="ECO:0008006" key="4">
    <source>
        <dbReference type="Google" id="ProtNLM"/>
    </source>
</evidence>
<proteinExistence type="predicted"/>
<keyword evidence="1" id="KW-0472">Membrane</keyword>
<name>A0A0R1MP08_9LACO</name>
<reference evidence="2 3" key="1">
    <citation type="journal article" date="2015" name="Genome Announc.">
        <title>Expanding the biotechnology potential of lactobacilli through comparative genomics of 213 strains and associated genera.</title>
        <authorList>
            <person name="Sun Z."/>
            <person name="Harris H.M."/>
            <person name="McCann A."/>
            <person name="Guo C."/>
            <person name="Argimon S."/>
            <person name="Zhang W."/>
            <person name="Yang X."/>
            <person name="Jeffery I.B."/>
            <person name="Cooney J.C."/>
            <person name="Kagawa T.F."/>
            <person name="Liu W."/>
            <person name="Song Y."/>
            <person name="Salvetti E."/>
            <person name="Wrobel A."/>
            <person name="Rasinkangas P."/>
            <person name="Parkhill J."/>
            <person name="Rea M.C."/>
            <person name="O'Sullivan O."/>
            <person name="Ritari J."/>
            <person name="Douillard F.P."/>
            <person name="Paul Ross R."/>
            <person name="Yang R."/>
            <person name="Briner A.E."/>
            <person name="Felis G.E."/>
            <person name="de Vos W.M."/>
            <person name="Barrangou R."/>
            <person name="Klaenhammer T.R."/>
            <person name="Caufield P.W."/>
            <person name="Cui Y."/>
            <person name="Zhang H."/>
            <person name="O'Toole P.W."/>
        </authorList>
    </citation>
    <scope>NUCLEOTIDE SEQUENCE [LARGE SCALE GENOMIC DNA]</scope>
    <source>
        <strain evidence="2 3">DSM 19519</strain>
    </source>
</reference>
<accession>A0A0R1MP08</accession>
<dbReference type="Proteomes" id="UP000051448">
    <property type="component" value="Unassembled WGS sequence"/>
</dbReference>
<evidence type="ECO:0000313" key="2">
    <source>
        <dbReference type="EMBL" id="KRL06810.1"/>
    </source>
</evidence>